<accession>A0A1L9VX61</accession>
<dbReference type="EMBL" id="KV878889">
    <property type="protein sequence ID" value="OJJ88479.1"/>
    <property type="molecule type" value="Genomic_DNA"/>
</dbReference>
<dbReference type="OrthoDB" id="8300194at2759"/>
<evidence type="ECO:0000313" key="1">
    <source>
        <dbReference type="EMBL" id="OJJ88479.1"/>
    </source>
</evidence>
<protein>
    <recommendedName>
        <fullName evidence="3">Aminoglycoside phosphotransferase domain-containing protein</fullName>
    </recommendedName>
</protein>
<reference evidence="2" key="1">
    <citation type="journal article" date="2017" name="Genome Biol.">
        <title>Comparative genomics reveals high biological diversity and specific adaptations in the industrially and medically important fungal genus Aspergillus.</title>
        <authorList>
            <person name="de Vries R.P."/>
            <person name="Riley R."/>
            <person name="Wiebenga A."/>
            <person name="Aguilar-Osorio G."/>
            <person name="Amillis S."/>
            <person name="Uchima C.A."/>
            <person name="Anderluh G."/>
            <person name="Asadollahi M."/>
            <person name="Askin M."/>
            <person name="Barry K."/>
            <person name="Battaglia E."/>
            <person name="Bayram O."/>
            <person name="Benocci T."/>
            <person name="Braus-Stromeyer S.A."/>
            <person name="Caldana C."/>
            <person name="Canovas D."/>
            <person name="Cerqueira G.C."/>
            <person name="Chen F."/>
            <person name="Chen W."/>
            <person name="Choi C."/>
            <person name="Clum A."/>
            <person name="Dos Santos R.A."/>
            <person name="Damasio A.R."/>
            <person name="Diallinas G."/>
            <person name="Emri T."/>
            <person name="Fekete E."/>
            <person name="Flipphi M."/>
            <person name="Freyberg S."/>
            <person name="Gallo A."/>
            <person name="Gournas C."/>
            <person name="Habgood R."/>
            <person name="Hainaut M."/>
            <person name="Harispe M.L."/>
            <person name="Henrissat B."/>
            <person name="Hilden K.S."/>
            <person name="Hope R."/>
            <person name="Hossain A."/>
            <person name="Karabika E."/>
            <person name="Karaffa L."/>
            <person name="Karanyi Z."/>
            <person name="Krasevec N."/>
            <person name="Kuo A."/>
            <person name="Kusch H."/>
            <person name="LaButti K."/>
            <person name="Lagendijk E.L."/>
            <person name="Lapidus A."/>
            <person name="Levasseur A."/>
            <person name="Lindquist E."/>
            <person name="Lipzen A."/>
            <person name="Logrieco A.F."/>
            <person name="MacCabe A."/>
            <person name="Maekelae M.R."/>
            <person name="Malavazi I."/>
            <person name="Melin P."/>
            <person name="Meyer V."/>
            <person name="Mielnichuk N."/>
            <person name="Miskei M."/>
            <person name="Molnar A.P."/>
            <person name="Mule G."/>
            <person name="Ngan C.Y."/>
            <person name="Orejas M."/>
            <person name="Orosz E."/>
            <person name="Ouedraogo J.P."/>
            <person name="Overkamp K.M."/>
            <person name="Park H.-S."/>
            <person name="Perrone G."/>
            <person name="Piumi F."/>
            <person name="Punt P.J."/>
            <person name="Ram A.F."/>
            <person name="Ramon A."/>
            <person name="Rauscher S."/>
            <person name="Record E."/>
            <person name="Riano-Pachon D.M."/>
            <person name="Robert V."/>
            <person name="Roehrig J."/>
            <person name="Ruller R."/>
            <person name="Salamov A."/>
            <person name="Salih N.S."/>
            <person name="Samson R.A."/>
            <person name="Sandor E."/>
            <person name="Sanguinetti M."/>
            <person name="Schuetze T."/>
            <person name="Sepcic K."/>
            <person name="Shelest E."/>
            <person name="Sherlock G."/>
            <person name="Sophianopoulou V."/>
            <person name="Squina F.M."/>
            <person name="Sun H."/>
            <person name="Susca A."/>
            <person name="Todd R.B."/>
            <person name="Tsang A."/>
            <person name="Unkles S.E."/>
            <person name="van de Wiele N."/>
            <person name="van Rossen-Uffink D."/>
            <person name="Oliveira J.V."/>
            <person name="Vesth T.C."/>
            <person name="Visser J."/>
            <person name="Yu J.-H."/>
            <person name="Zhou M."/>
            <person name="Andersen M.R."/>
            <person name="Archer D.B."/>
            <person name="Baker S.E."/>
            <person name="Benoit I."/>
            <person name="Brakhage A.A."/>
            <person name="Braus G.H."/>
            <person name="Fischer R."/>
            <person name="Frisvad J.C."/>
            <person name="Goldman G.H."/>
            <person name="Houbraken J."/>
            <person name="Oakley B."/>
            <person name="Pocsi I."/>
            <person name="Scazzocchio C."/>
            <person name="Seiboth B."/>
            <person name="vanKuyk P.A."/>
            <person name="Wortman J."/>
            <person name="Dyer P.S."/>
            <person name="Grigoriev I.V."/>
        </authorList>
    </citation>
    <scope>NUCLEOTIDE SEQUENCE [LARGE SCALE GENOMIC DNA]</scope>
    <source>
        <strain evidence="2">CBS 516.65</strain>
    </source>
</reference>
<dbReference type="VEuPathDB" id="FungiDB:ASPGLDRAFT_42051"/>
<name>A0A1L9VX61_ASPGL</name>
<dbReference type="STRING" id="1160497.A0A1L9VX61"/>
<proteinExistence type="predicted"/>
<evidence type="ECO:0008006" key="3">
    <source>
        <dbReference type="Google" id="ProtNLM"/>
    </source>
</evidence>
<sequence length="66" mass="7528">MVDENVITGVIDWGAAGYSIMAREYFGLRWQALGLEWRDLISTIVEADKYGFWAEVNQSMGEYTGF</sequence>
<dbReference type="Proteomes" id="UP000184300">
    <property type="component" value="Unassembled WGS sequence"/>
</dbReference>
<dbReference type="RefSeq" id="XP_022405155.1">
    <property type="nucleotide sequence ID" value="XM_022545537.1"/>
</dbReference>
<dbReference type="GeneID" id="34461798"/>
<evidence type="ECO:0000313" key="2">
    <source>
        <dbReference type="Proteomes" id="UP000184300"/>
    </source>
</evidence>
<organism evidence="1 2">
    <name type="scientific">Aspergillus glaucus CBS 516.65</name>
    <dbReference type="NCBI Taxonomy" id="1160497"/>
    <lineage>
        <taxon>Eukaryota</taxon>
        <taxon>Fungi</taxon>
        <taxon>Dikarya</taxon>
        <taxon>Ascomycota</taxon>
        <taxon>Pezizomycotina</taxon>
        <taxon>Eurotiomycetes</taxon>
        <taxon>Eurotiomycetidae</taxon>
        <taxon>Eurotiales</taxon>
        <taxon>Aspergillaceae</taxon>
        <taxon>Aspergillus</taxon>
        <taxon>Aspergillus subgen. Aspergillus</taxon>
    </lineage>
</organism>
<keyword evidence="2" id="KW-1185">Reference proteome</keyword>
<dbReference type="AlphaFoldDB" id="A0A1L9VX61"/>
<gene>
    <name evidence="1" type="ORF">ASPGLDRAFT_42051</name>
</gene>